<name>A2E6I2_TRIV3</name>
<feature type="repeat" description="ANK" evidence="3">
    <location>
        <begin position="266"/>
        <end position="299"/>
    </location>
</feature>
<dbReference type="InterPro" id="IPR050663">
    <property type="entry name" value="Ankyrin-SOCS_Box"/>
</dbReference>
<protein>
    <submittedName>
        <fullName evidence="4">Uncharacterized protein</fullName>
    </submittedName>
</protein>
<dbReference type="Pfam" id="PF12796">
    <property type="entry name" value="Ank_2"/>
    <property type="match status" value="1"/>
</dbReference>
<dbReference type="KEGG" id="tva:4769646"/>
<dbReference type="RefSeq" id="XP_001323910.1">
    <property type="nucleotide sequence ID" value="XM_001323875.1"/>
</dbReference>
<reference evidence="4" key="1">
    <citation type="submission" date="2006-10" db="EMBL/GenBank/DDBJ databases">
        <authorList>
            <person name="Amadeo P."/>
            <person name="Zhao Q."/>
            <person name="Wortman J."/>
            <person name="Fraser-Liggett C."/>
            <person name="Carlton J."/>
        </authorList>
    </citation>
    <scope>NUCLEOTIDE SEQUENCE</scope>
    <source>
        <strain evidence="4">G3</strain>
    </source>
</reference>
<keyword evidence="2 3" id="KW-0040">ANK repeat</keyword>
<feature type="repeat" description="ANK" evidence="3">
    <location>
        <begin position="172"/>
        <end position="204"/>
    </location>
</feature>
<dbReference type="InParanoid" id="A2E6I2"/>
<keyword evidence="1" id="KW-0677">Repeat</keyword>
<dbReference type="SUPFAM" id="SSF48403">
    <property type="entry name" value="Ankyrin repeat"/>
    <property type="match status" value="2"/>
</dbReference>
<dbReference type="InterPro" id="IPR002110">
    <property type="entry name" value="Ankyrin_rpt"/>
</dbReference>
<evidence type="ECO:0000313" key="4">
    <source>
        <dbReference type="EMBL" id="EAY11687.1"/>
    </source>
</evidence>
<reference evidence="4" key="2">
    <citation type="journal article" date="2007" name="Science">
        <title>Draft genome sequence of the sexually transmitted pathogen Trichomonas vaginalis.</title>
        <authorList>
            <person name="Carlton J.M."/>
            <person name="Hirt R.P."/>
            <person name="Silva J.C."/>
            <person name="Delcher A.L."/>
            <person name="Schatz M."/>
            <person name="Zhao Q."/>
            <person name="Wortman J.R."/>
            <person name="Bidwell S.L."/>
            <person name="Alsmark U.C.M."/>
            <person name="Besteiro S."/>
            <person name="Sicheritz-Ponten T."/>
            <person name="Noel C.J."/>
            <person name="Dacks J.B."/>
            <person name="Foster P.G."/>
            <person name="Simillion C."/>
            <person name="Van de Peer Y."/>
            <person name="Miranda-Saavedra D."/>
            <person name="Barton G.J."/>
            <person name="Westrop G.D."/>
            <person name="Mueller S."/>
            <person name="Dessi D."/>
            <person name="Fiori P.L."/>
            <person name="Ren Q."/>
            <person name="Paulsen I."/>
            <person name="Zhang H."/>
            <person name="Bastida-Corcuera F.D."/>
            <person name="Simoes-Barbosa A."/>
            <person name="Brown M.T."/>
            <person name="Hayes R.D."/>
            <person name="Mukherjee M."/>
            <person name="Okumura C.Y."/>
            <person name="Schneider R."/>
            <person name="Smith A.J."/>
            <person name="Vanacova S."/>
            <person name="Villalvazo M."/>
            <person name="Haas B.J."/>
            <person name="Pertea M."/>
            <person name="Feldblyum T.V."/>
            <person name="Utterback T.R."/>
            <person name="Shu C.L."/>
            <person name="Osoegawa K."/>
            <person name="de Jong P.J."/>
            <person name="Hrdy I."/>
            <person name="Horvathova L."/>
            <person name="Zubacova Z."/>
            <person name="Dolezal P."/>
            <person name="Malik S.B."/>
            <person name="Logsdon J.M. Jr."/>
            <person name="Henze K."/>
            <person name="Gupta A."/>
            <person name="Wang C.C."/>
            <person name="Dunne R.L."/>
            <person name="Upcroft J.A."/>
            <person name="Upcroft P."/>
            <person name="White O."/>
            <person name="Salzberg S.L."/>
            <person name="Tang P."/>
            <person name="Chiu C.-H."/>
            <person name="Lee Y.-S."/>
            <person name="Embley T.M."/>
            <person name="Coombs G.H."/>
            <person name="Mottram J.C."/>
            <person name="Tachezy J."/>
            <person name="Fraser-Liggett C.M."/>
            <person name="Johnson P.J."/>
        </authorList>
    </citation>
    <scope>NUCLEOTIDE SEQUENCE [LARGE SCALE GENOMIC DNA]</scope>
    <source>
        <strain evidence="4">G3</strain>
    </source>
</reference>
<dbReference type="AlphaFoldDB" id="A2E6I2"/>
<evidence type="ECO:0000256" key="2">
    <source>
        <dbReference type="ARBA" id="ARBA00023043"/>
    </source>
</evidence>
<evidence type="ECO:0000256" key="3">
    <source>
        <dbReference type="PROSITE-ProRule" id="PRU00023"/>
    </source>
</evidence>
<dbReference type="VEuPathDB" id="TrichDB:TVAG_176410"/>
<sequence>MKNSKFDSLKNPLSILTKIVQFCESKDVFEYLINDPSSIRIKSLMKQVALSIAIISKKYKAIDILLELGANLNKSFDIIGSRDILNNIKSFDFQWFTTDESDRFVYPFLQALFNDDEKMVQYLIQKGYDIHQRFSRNLTILMKIISLKRIKHVKYLQLMINRGVDIELRDDNNYTALEIAIIKNDIESIKCLIQNGKKLNYFDKKETLESPLTVALWGNNFQIAELLMKHGAKDVLPYHAMENSNIPALRFIFSKLLDVKTWRNNINMTALMCAAECAPSTDVLKELINLGADVNEEDEVGTTP</sequence>
<dbReference type="SMART" id="SM00248">
    <property type="entry name" value="ANK"/>
    <property type="match status" value="6"/>
</dbReference>
<evidence type="ECO:0000313" key="5">
    <source>
        <dbReference type="Proteomes" id="UP000001542"/>
    </source>
</evidence>
<dbReference type="InterPro" id="IPR036770">
    <property type="entry name" value="Ankyrin_rpt-contain_sf"/>
</dbReference>
<dbReference type="Proteomes" id="UP000001542">
    <property type="component" value="Unassembled WGS sequence"/>
</dbReference>
<dbReference type="EMBL" id="DS113314">
    <property type="protein sequence ID" value="EAY11687.1"/>
    <property type="molecule type" value="Genomic_DNA"/>
</dbReference>
<proteinExistence type="predicted"/>
<keyword evidence="5" id="KW-1185">Reference proteome</keyword>
<dbReference type="STRING" id="5722.A2E6I2"/>
<accession>A2E6I2</accession>
<dbReference type="PANTHER" id="PTHR24193:SF121">
    <property type="entry name" value="ADA2A-CONTAINING COMPLEX COMPONENT 3, ISOFORM D"/>
    <property type="match status" value="1"/>
</dbReference>
<dbReference type="Pfam" id="PF00023">
    <property type="entry name" value="Ank"/>
    <property type="match status" value="1"/>
</dbReference>
<gene>
    <name evidence="4" type="ORF">TVAG_487890</name>
</gene>
<dbReference type="PANTHER" id="PTHR24193">
    <property type="entry name" value="ANKYRIN REPEAT PROTEIN"/>
    <property type="match status" value="1"/>
</dbReference>
<dbReference type="eggNOG" id="KOG0504">
    <property type="taxonomic scope" value="Eukaryota"/>
</dbReference>
<dbReference type="OrthoDB" id="423576at2759"/>
<evidence type="ECO:0000256" key="1">
    <source>
        <dbReference type="ARBA" id="ARBA00022737"/>
    </source>
</evidence>
<dbReference type="Gene3D" id="1.25.40.20">
    <property type="entry name" value="Ankyrin repeat-containing domain"/>
    <property type="match status" value="2"/>
</dbReference>
<organism evidence="4 5">
    <name type="scientific">Trichomonas vaginalis (strain ATCC PRA-98 / G3)</name>
    <dbReference type="NCBI Taxonomy" id="412133"/>
    <lineage>
        <taxon>Eukaryota</taxon>
        <taxon>Metamonada</taxon>
        <taxon>Parabasalia</taxon>
        <taxon>Trichomonadida</taxon>
        <taxon>Trichomonadidae</taxon>
        <taxon>Trichomonas</taxon>
    </lineage>
</organism>
<dbReference type="PROSITE" id="PS50088">
    <property type="entry name" value="ANK_REPEAT"/>
    <property type="match status" value="2"/>
</dbReference>
<dbReference type="VEuPathDB" id="TrichDB:TVAGG3_0975240"/>